<comment type="similarity">
    <text evidence="2">Belongs to the importin beta family.</text>
</comment>
<dbReference type="PROSITE" id="PS50166">
    <property type="entry name" value="IMPORTIN_B_NT"/>
    <property type="match status" value="1"/>
</dbReference>
<accession>A0A7R8ZK11</accession>
<keyword evidence="4" id="KW-0539">Nucleus</keyword>
<organism evidence="5">
    <name type="scientific">Cyprideis torosa</name>
    <dbReference type="NCBI Taxonomy" id="163714"/>
    <lineage>
        <taxon>Eukaryota</taxon>
        <taxon>Metazoa</taxon>
        <taxon>Ecdysozoa</taxon>
        <taxon>Arthropoda</taxon>
        <taxon>Crustacea</taxon>
        <taxon>Oligostraca</taxon>
        <taxon>Ostracoda</taxon>
        <taxon>Podocopa</taxon>
        <taxon>Podocopida</taxon>
        <taxon>Cytherocopina</taxon>
        <taxon>Cytheroidea</taxon>
        <taxon>Cytherideidae</taxon>
        <taxon>Cyprideis</taxon>
    </lineage>
</organism>
<dbReference type="GO" id="GO:0005829">
    <property type="term" value="C:cytosol"/>
    <property type="evidence" value="ECO:0007669"/>
    <property type="project" value="TreeGrafter"/>
</dbReference>
<name>A0A7R8ZK11_9CRUS</name>
<evidence type="ECO:0000256" key="3">
    <source>
        <dbReference type="ARBA" id="ARBA00022448"/>
    </source>
</evidence>
<protein>
    <submittedName>
        <fullName evidence="5">Uncharacterized protein</fullName>
    </submittedName>
</protein>
<evidence type="ECO:0000256" key="2">
    <source>
        <dbReference type="ARBA" id="ARBA00007991"/>
    </source>
</evidence>
<comment type="subcellular location">
    <subcellularLocation>
        <location evidence="1">Nucleus</location>
    </subcellularLocation>
</comment>
<dbReference type="EMBL" id="OB660923">
    <property type="protein sequence ID" value="CAD7226757.1"/>
    <property type="molecule type" value="Genomic_DNA"/>
</dbReference>
<proteinExistence type="inferred from homology"/>
<dbReference type="GO" id="GO:0005635">
    <property type="term" value="C:nuclear envelope"/>
    <property type="evidence" value="ECO:0007669"/>
    <property type="project" value="TreeGrafter"/>
</dbReference>
<dbReference type="PANTHER" id="PTHR10997:SF9">
    <property type="entry name" value="IMPORTIN-9"/>
    <property type="match status" value="1"/>
</dbReference>
<sequence>MGDSDNSDALGSAIHQALVTILSASSDSERKEAEKNITALEVTEEYGLSLCKVVLDHSSLEPLRQMAAVLLRKYVETHWTEHVEERFTPPEPPAEIKRTSVAYTMASIAHWDWPEEWPDLLDILVQLIQSDDPNAVHGALRVLVEFARDISDSQMVSVTPIVIAEMLKIFSNPEVWRNHQFIGKLDEEKKNYSLAFVFQKFSVRTRSRAVEIYHICVNLITSMGHGETGGDHPKFHITKSALHPLLSQWCEALVRALREPDGIYSDAGLKTAVLNVLGTLVSSMPKTMSTFAEMILTPIWETLTKSARLYVQAKVMEGGDLEEATDSDVCWTPGNFREMVQKGLPDLTYFLILYMQCTEDMVERWLEDAQQLVEDEDEEGYSYSVRTSAQDLLLSLAEEFEENGAGTALVASLERHLTESQKLREAGVPSWWKIHEACLFALGSTKHNTLLQIKTGALNFDVARFLTTVAMPDMGETNYPILQGRCLWVTSRFIELLPSDMVRQLLTAVVQGLQPHQPPCIRVAAIRAVGSLSLFLSTRTQNPEFRDFLNQCFPSILENMVSFASDSGNSVLCLLLSNLCPLLALSDTFVTAAEERVAKLALDTMFQNSGDPELCSICQDVFRTLCRVESTRVPLQLRLAPILITFLNQRIKGCGQATSGPARNVADLQAAALDLLAVIVRQSHGALVPITMEAFLAAVHCTLSSQDEEVLEAGGDCVRAFVSEAPEKVFHATDANGRSGMSYAVQVATLLLDPNTSDISSSDVGRLVTTILNKMGDHLGESLDLLLRSVLSKMQAVASNFAATQGLILVFIRLMADKLNAVLDFLSTVPGPTGCSALEYVMTEWMGRAPSFFGAYDRKVSVVGMCKVLEHGLATGDPRLASIAFDEEVPSPEQGGRRGVRTRSQRVIRYTPIPLLSKIIKVLIYEFSPEGGCAANGAEGSSEDSGDDENRGNLPSGLLDLVDDGDEMDPDVVADPIWQLDKNKFIQEFLSKLIREPKFQAGGFAVHLTQSETQVLVALNQQ</sequence>
<dbReference type="GO" id="GO:0031267">
    <property type="term" value="F:small GTPase binding"/>
    <property type="evidence" value="ECO:0007669"/>
    <property type="project" value="InterPro"/>
</dbReference>
<dbReference type="Gene3D" id="1.25.10.10">
    <property type="entry name" value="Leucine-rich Repeat Variant"/>
    <property type="match status" value="1"/>
</dbReference>
<dbReference type="InterPro" id="IPR011989">
    <property type="entry name" value="ARM-like"/>
</dbReference>
<dbReference type="OrthoDB" id="431626at2759"/>
<dbReference type="SMART" id="SM00913">
    <property type="entry name" value="IBN_N"/>
    <property type="match status" value="1"/>
</dbReference>
<dbReference type="InterPro" id="IPR058669">
    <property type="entry name" value="TPR_IPO7/11-like"/>
</dbReference>
<reference evidence="5" key="1">
    <citation type="submission" date="2020-11" db="EMBL/GenBank/DDBJ databases">
        <authorList>
            <person name="Tran Van P."/>
        </authorList>
    </citation>
    <scope>NUCLEOTIDE SEQUENCE</scope>
</reference>
<gene>
    <name evidence="5" type="ORF">CTOB1V02_LOCUS4672</name>
</gene>
<dbReference type="InterPro" id="IPR016024">
    <property type="entry name" value="ARM-type_fold"/>
</dbReference>
<dbReference type="GO" id="GO:0006606">
    <property type="term" value="P:protein import into nucleus"/>
    <property type="evidence" value="ECO:0007669"/>
    <property type="project" value="TreeGrafter"/>
</dbReference>
<dbReference type="InterPro" id="IPR001494">
    <property type="entry name" value="Importin-beta_N"/>
</dbReference>
<keyword evidence="3" id="KW-0813">Transport</keyword>
<evidence type="ECO:0000256" key="4">
    <source>
        <dbReference type="ARBA" id="ARBA00023242"/>
    </source>
</evidence>
<dbReference type="AlphaFoldDB" id="A0A7R8ZK11"/>
<dbReference type="PANTHER" id="PTHR10997">
    <property type="entry name" value="IMPORTIN-7, 8, 11"/>
    <property type="match status" value="1"/>
</dbReference>
<dbReference type="Pfam" id="PF03810">
    <property type="entry name" value="IBN_N"/>
    <property type="match status" value="1"/>
</dbReference>
<evidence type="ECO:0000256" key="1">
    <source>
        <dbReference type="ARBA" id="ARBA00004123"/>
    </source>
</evidence>
<dbReference type="Pfam" id="PF25758">
    <property type="entry name" value="TPR_IPO11"/>
    <property type="match status" value="1"/>
</dbReference>
<dbReference type="SUPFAM" id="SSF48371">
    <property type="entry name" value="ARM repeat"/>
    <property type="match status" value="1"/>
</dbReference>
<evidence type="ECO:0000313" key="5">
    <source>
        <dbReference type="EMBL" id="CAD7226757.1"/>
    </source>
</evidence>